<dbReference type="HOGENOM" id="CLU_977165_0_0_1"/>
<name>A0A0C3B1P9_SERVB</name>
<reference evidence="2 3" key="1">
    <citation type="submission" date="2014-04" db="EMBL/GenBank/DDBJ databases">
        <authorList>
            <consortium name="DOE Joint Genome Institute"/>
            <person name="Kuo A."/>
            <person name="Zuccaro A."/>
            <person name="Kohler A."/>
            <person name="Nagy L.G."/>
            <person name="Floudas D."/>
            <person name="Copeland A."/>
            <person name="Barry K.W."/>
            <person name="Cichocki N."/>
            <person name="Veneault-Fourrey C."/>
            <person name="LaButti K."/>
            <person name="Lindquist E.A."/>
            <person name="Lipzen A."/>
            <person name="Lundell T."/>
            <person name="Morin E."/>
            <person name="Murat C."/>
            <person name="Sun H."/>
            <person name="Tunlid A."/>
            <person name="Henrissat B."/>
            <person name="Grigoriev I.V."/>
            <person name="Hibbett D.S."/>
            <person name="Martin F."/>
            <person name="Nordberg H.P."/>
            <person name="Cantor M.N."/>
            <person name="Hua S.X."/>
        </authorList>
    </citation>
    <scope>NUCLEOTIDE SEQUENCE [LARGE SCALE GENOMIC DNA]</scope>
    <source>
        <strain evidence="2 3">MAFF 305830</strain>
    </source>
</reference>
<evidence type="ECO:0000313" key="2">
    <source>
        <dbReference type="EMBL" id="KIM30770.1"/>
    </source>
</evidence>
<dbReference type="EMBL" id="KN824283">
    <property type="protein sequence ID" value="KIM30770.1"/>
    <property type="molecule type" value="Genomic_DNA"/>
</dbReference>
<gene>
    <name evidence="2" type="ORF">M408DRAFT_327754</name>
</gene>
<feature type="region of interest" description="Disordered" evidence="1">
    <location>
        <begin position="154"/>
        <end position="178"/>
    </location>
</feature>
<dbReference type="AlphaFoldDB" id="A0A0C3B1P9"/>
<reference evidence="3" key="2">
    <citation type="submission" date="2015-01" db="EMBL/GenBank/DDBJ databases">
        <title>Evolutionary Origins and Diversification of the Mycorrhizal Mutualists.</title>
        <authorList>
            <consortium name="DOE Joint Genome Institute"/>
            <consortium name="Mycorrhizal Genomics Consortium"/>
            <person name="Kohler A."/>
            <person name="Kuo A."/>
            <person name="Nagy L.G."/>
            <person name="Floudas D."/>
            <person name="Copeland A."/>
            <person name="Barry K.W."/>
            <person name="Cichocki N."/>
            <person name="Veneault-Fourrey C."/>
            <person name="LaButti K."/>
            <person name="Lindquist E.A."/>
            <person name="Lipzen A."/>
            <person name="Lundell T."/>
            <person name="Morin E."/>
            <person name="Murat C."/>
            <person name="Riley R."/>
            <person name="Ohm R."/>
            <person name="Sun H."/>
            <person name="Tunlid A."/>
            <person name="Henrissat B."/>
            <person name="Grigoriev I.V."/>
            <person name="Hibbett D.S."/>
            <person name="Martin F."/>
        </authorList>
    </citation>
    <scope>NUCLEOTIDE SEQUENCE [LARGE SCALE GENOMIC DNA]</scope>
    <source>
        <strain evidence="3">MAFF 305830</strain>
    </source>
</reference>
<sequence>MAPVPQVLSPLSGTIPIVPQVSPNAWQLLVYVGDNDYINPLSDEMLTNLEANRFTVEPMNSTSLVTILSSDSFMDVKAVLVTKAEEDRAVLQVLNKYAQRGGTVICALGFQASIQNDAIPEFFKRLGVPSWKAGGVSAPETEFVKETTKKVSLSSPKASANVAGNPLQTNERKESNRHKKRPLFELMDRSVNPLPDMCRMRALQLQVAPLNEAIYFERPTKDDANHTKGIRAAVTFAHVQKGWVGYIGELDNGMATESILQAMIGLSILGAQSETQAEPEDGPRE</sequence>
<keyword evidence="3" id="KW-1185">Reference proteome</keyword>
<protein>
    <submittedName>
        <fullName evidence="2">Uncharacterized protein</fullName>
    </submittedName>
</protein>
<evidence type="ECO:0000256" key="1">
    <source>
        <dbReference type="SAM" id="MobiDB-lite"/>
    </source>
</evidence>
<proteinExistence type="predicted"/>
<dbReference type="Proteomes" id="UP000054097">
    <property type="component" value="Unassembled WGS sequence"/>
</dbReference>
<dbReference type="OrthoDB" id="245563at2759"/>
<organism evidence="2 3">
    <name type="scientific">Serendipita vermifera MAFF 305830</name>
    <dbReference type="NCBI Taxonomy" id="933852"/>
    <lineage>
        <taxon>Eukaryota</taxon>
        <taxon>Fungi</taxon>
        <taxon>Dikarya</taxon>
        <taxon>Basidiomycota</taxon>
        <taxon>Agaricomycotina</taxon>
        <taxon>Agaricomycetes</taxon>
        <taxon>Sebacinales</taxon>
        <taxon>Serendipitaceae</taxon>
        <taxon>Serendipita</taxon>
    </lineage>
</organism>
<accession>A0A0C3B1P9</accession>
<evidence type="ECO:0000313" key="3">
    <source>
        <dbReference type="Proteomes" id="UP000054097"/>
    </source>
</evidence>
<dbReference type="STRING" id="933852.A0A0C3B1P9"/>